<accession>A0ACB6RU09</accession>
<evidence type="ECO:0000313" key="1">
    <source>
        <dbReference type="EMBL" id="KAF2624629.1"/>
    </source>
</evidence>
<organism evidence="1 2">
    <name type="scientific">Macroventuria anomochaeta</name>
    <dbReference type="NCBI Taxonomy" id="301207"/>
    <lineage>
        <taxon>Eukaryota</taxon>
        <taxon>Fungi</taxon>
        <taxon>Dikarya</taxon>
        <taxon>Ascomycota</taxon>
        <taxon>Pezizomycotina</taxon>
        <taxon>Dothideomycetes</taxon>
        <taxon>Pleosporomycetidae</taxon>
        <taxon>Pleosporales</taxon>
        <taxon>Pleosporineae</taxon>
        <taxon>Didymellaceae</taxon>
        <taxon>Macroventuria</taxon>
    </lineage>
</organism>
<protein>
    <submittedName>
        <fullName evidence="1">Uncharacterized protein</fullName>
    </submittedName>
</protein>
<reference evidence="1" key="1">
    <citation type="journal article" date="2020" name="Stud. Mycol.">
        <title>101 Dothideomycetes genomes: a test case for predicting lifestyles and emergence of pathogens.</title>
        <authorList>
            <person name="Haridas S."/>
            <person name="Albert R."/>
            <person name="Binder M."/>
            <person name="Bloem J."/>
            <person name="Labutti K."/>
            <person name="Salamov A."/>
            <person name="Andreopoulos B."/>
            <person name="Baker S."/>
            <person name="Barry K."/>
            <person name="Bills G."/>
            <person name="Bluhm B."/>
            <person name="Cannon C."/>
            <person name="Castanera R."/>
            <person name="Culley D."/>
            <person name="Daum C."/>
            <person name="Ezra D."/>
            <person name="Gonzalez J."/>
            <person name="Henrissat B."/>
            <person name="Kuo A."/>
            <person name="Liang C."/>
            <person name="Lipzen A."/>
            <person name="Lutzoni F."/>
            <person name="Magnuson J."/>
            <person name="Mondo S."/>
            <person name="Nolan M."/>
            <person name="Ohm R."/>
            <person name="Pangilinan J."/>
            <person name="Park H.-J."/>
            <person name="Ramirez L."/>
            <person name="Alfaro M."/>
            <person name="Sun H."/>
            <person name="Tritt A."/>
            <person name="Yoshinaga Y."/>
            <person name="Zwiers L.-H."/>
            <person name="Turgeon B."/>
            <person name="Goodwin S."/>
            <person name="Spatafora J."/>
            <person name="Crous P."/>
            <person name="Grigoriev I."/>
        </authorList>
    </citation>
    <scope>NUCLEOTIDE SEQUENCE</scope>
    <source>
        <strain evidence="1">CBS 525.71</strain>
    </source>
</reference>
<proteinExistence type="predicted"/>
<dbReference type="EMBL" id="MU006730">
    <property type="protein sequence ID" value="KAF2624629.1"/>
    <property type="molecule type" value="Genomic_DNA"/>
</dbReference>
<sequence length="105" mass="11464">MENGLVKNTEHVVSIAMEDNPTSSPTPPQISMCTTISTAHSIPTPPTPTHKLSLTIHPPPDHAPHNPAQYHHHPPHLPSLRESHRGEVLIFRTAVHLNAIPGMPI</sequence>
<evidence type="ECO:0000313" key="2">
    <source>
        <dbReference type="Proteomes" id="UP000799754"/>
    </source>
</evidence>
<comment type="caution">
    <text evidence="1">The sequence shown here is derived from an EMBL/GenBank/DDBJ whole genome shotgun (WGS) entry which is preliminary data.</text>
</comment>
<keyword evidence="2" id="KW-1185">Reference proteome</keyword>
<dbReference type="Proteomes" id="UP000799754">
    <property type="component" value="Unassembled WGS sequence"/>
</dbReference>
<gene>
    <name evidence="1" type="ORF">BU25DRAFT_156596</name>
</gene>
<name>A0ACB6RU09_9PLEO</name>